<dbReference type="Proteomes" id="UP000754883">
    <property type="component" value="Unassembled WGS sequence"/>
</dbReference>
<proteinExistence type="predicted"/>
<evidence type="ECO:0000256" key="1">
    <source>
        <dbReference type="SAM" id="SignalP"/>
    </source>
</evidence>
<dbReference type="EMBL" id="CABFNO020001248">
    <property type="protein sequence ID" value="CAG9974734.1"/>
    <property type="molecule type" value="Genomic_DNA"/>
</dbReference>
<evidence type="ECO:0000313" key="2">
    <source>
        <dbReference type="EMBL" id="CAG9974734.1"/>
    </source>
</evidence>
<dbReference type="AlphaFoldDB" id="A0A9N9TY53"/>
<keyword evidence="3" id="KW-1185">Reference proteome</keyword>
<feature type="chain" id="PRO_5040131137" evidence="1">
    <location>
        <begin position="21"/>
        <end position="77"/>
    </location>
</feature>
<sequence>MKISFLTIITWIGLIMMAEACDKKKYDQCTRAARMGCAGVSAAIVSCARVSLIAESACRNGKLFKGQGDCKKAVTSA</sequence>
<accession>A0A9N9TY53</accession>
<organism evidence="2 3">
    <name type="scientific">Clonostachys byssicola</name>
    <dbReference type="NCBI Taxonomy" id="160290"/>
    <lineage>
        <taxon>Eukaryota</taxon>
        <taxon>Fungi</taxon>
        <taxon>Dikarya</taxon>
        <taxon>Ascomycota</taxon>
        <taxon>Pezizomycotina</taxon>
        <taxon>Sordariomycetes</taxon>
        <taxon>Hypocreomycetidae</taxon>
        <taxon>Hypocreales</taxon>
        <taxon>Bionectriaceae</taxon>
        <taxon>Clonostachys</taxon>
    </lineage>
</organism>
<dbReference type="OrthoDB" id="10281317at2759"/>
<keyword evidence="1" id="KW-0732">Signal</keyword>
<comment type="caution">
    <text evidence="2">The sequence shown here is derived from an EMBL/GenBank/DDBJ whole genome shotgun (WGS) entry which is preliminary data.</text>
</comment>
<evidence type="ECO:0000313" key="3">
    <source>
        <dbReference type="Proteomes" id="UP000754883"/>
    </source>
</evidence>
<name>A0A9N9TY53_9HYPO</name>
<reference evidence="3" key="1">
    <citation type="submission" date="2019-06" db="EMBL/GenBank/DDBJ databases">
        <authorList>
            <person name="Broberg M."/>
        </authorList>
    </citation>
    <scope>NUCLEOTIDE SEQUENCE [LARGE SCALE GENOMIC DNA]</scope>
</reference>
<protein>
    <submittedName>
        <fullName evidence="2">Uncharacterized protein</fullName>
    </submittedName>
</protein>
<gene>
    <name evidence="2" type="ORF">CBYS24578_00016260</name>
</gene>
<feature type="signal peptide" evidence="1">
    <location>
        <begin position="1"/>
        <end position="20"/>
    </location>
</feature>
<reference evidence="2 3" key="2">
    <citation type="submission" date="2021-10" db="EMBL/GenBank/DDBJ databases">
        <authorList>
            <person name="Piombo E."/>
        </authorList>
    </citation>
    <scope>NUCLEOTIDE SEQUENCE [LARGE SCALE GENOMIC DNA]</scope>
</reference>